<evidence type="ECO:0000256" key="1">
    <source>
        <dbReference type="SAM" id="MobiDB-lite"/>
    </source>
</evidence>
<sequence>MLTTLASTAASAAMPSSAGNPDPVGSTADILAAMPLSMTACTTTPRANTKTRNDTLTARAIRSTEVCPRRRLRSANTAAPASAAHVGASPTDSATAKPPSVSATTTSTNIGRRGAGLSCCRSGTTRRSRAKNQRKTT</sequence>
<evidence type="ECO:0000313" key="2">
    <source>
        <dbReference type="EMBL" id="COV32887.1"/>
    </source>
</evidence>
<dbReference type="AlphaFoldDB" id="A0A655JEL7"/>
<dbReference type="Proteomes" id="UP000045842">
    <property type="component" value="Unassembled WGS sequence"/>
</dbReference>
<evidence type="ECO:0000313" key="3">
    <source>
        <dbReference type="EMBL" id="COW80121.1"/>
    </source>
</evidence>
<feature type="compositionally biased region" description="Low complexity" evidence="1">
    <location>
        <begin position="75"/>
        <end position="90"/>
    </location>
</feature>
<reference evidence="4 5" key="1">
    <citation type="submission" date="2015-03" db="EMBL/GenBank/DDBJ databases">
        <authorList>
            <consortium name="Pathogen Informatics"/>
        </authorList>
    </citation>
    <scope>NUCLEOTIDE SEQUENCE [LARGE SCALE GENOMIC DNA]</scope>
    <source>
        <strain evidence="2 4">G09801536</strain>
        <strain evidence="3 5">P00601463</strain>
    </source>
</reference>
<feature type="compositionally biased region" description="Low complexity" evidence="1">
    <location>
        <begin position="1"/>
        <end position="18"/>
    </location>
</feature>
<evidence type="ECO:0000313" key="5">
    <source>
        <dbReference type="Proteomes" id="UP000048600"/>
    </source>
</evidence>
<feature type="compositionally biased region" description="Basic residues" evidence="1">
    <location>
        <begin position="124"/>
        <end position="137"/>
    </location>
</feature>
<feature type="compositionally biased region" description="Polar residues" evidence="1">
    <location>
        <begin position="101"/>
        <end position="110"/>
    </location>
</feature>
<protein>
    <submittedName>
        <fullName evidence="3">Uncharacterized protein</fullName>
    </submittedName>
</protein>
<organism evidence="3 5">
    <name type="scientific">Mycobacterium tuberculosis</name>
    <dbReference type="NCBI Taxonomy" id="1773"/>
    <lineage>
        <taxon>Bacteria</taxon>
        <taxon>Bacillati</taxon>
        <taxon>Actinomycetota</taxon>
        <taxon>Actinomycetes</taxon>
        <taxon>Mycobacteriales</taxon>
        <taxon>Mycobacteriaceae</taxon>
        <taxon>Mycobacterium</taxon>
        <taxon>Mycobacterium tuberculosis complex</taxon>
    </lineage>
</organism>
<evidence type="ECO:0000313" key="4">
    <source>
        <dbReference type="Proteomes" id="UP000045842"/>
    </source>
</evidence>
<dbReference type="EMBL" id="CHKL01000449">
    <property type="protein sequence ID" value="COW80121.1"/>
    <property type="molecule type" value="Genomic_DNA"/>
</dbReference>
<gene>
    <name evidence="2" type="ORF">ERS007679_01610</name>
    <name evidence="3" type="ORF">ERS007741_03181</name>
</gene>
<dbReference type="EMBL" id="CSAD01000180">
    <property type="protein sequence ID" value="COV32887.1"/>
    <property type="molecule type" value="Genomic_DNA"/>
</dbReference>
<accession>A0A655JEL7</accession>
<proteinExistence type="predicted"/>
<name>A0A655JEL7_MYCTX</name>
<feature type="region of interest" description="Disordered" evidence="1">
    <location>
        <begin position="68"/>
        <end position="137"/>
    </location>
</feature>
<dbReference type="Proteomes" id="UP000048600">
    <property type="component" value="Unassembled WGS sequence"/>
</dbReference>
<feature type="region of interest" description="Disordered" evidence="1">
    <location>
        <begin position="1"/>
        <end position="26"/>
    </location>
</feature>